<dbReference type="PANTHER" id="PTHR48041:SF2">
    <property type="entry name" value="ATP-DEPENDENT PERMEASE-RELATED"/>
    <property type="match status" value="1"/>
</dbReference>
<dbReference type="PROSITE" id="PS50893">
    <property type="entry name" value="ABC_TRANSPORTER_2"/>
    <property type="match status" value="2"/>
</dbReference>
<name>A0A835W233_9CHLO</name>
<feature type="transmembrane region" description="Helical" evidence="9">
    <location>
        <begin position="395"/>
        <end position="417"/>
    </location>
</feature>
<gene>
    <name evidence="12" type="ORF">HYH02_011104</name>
</gene>
<protein>
    <recommendedName>
        <fullName evidence="11">ABC transporter domain-containing protein</fullName>
    </recommendedName>
</protein>
<sequence>MRKHRPMRLSAVLAFLALTSSAALAQIQPETDPEKIAQICRVATQTDPICTNGGYLNALFRTPNSDSCGHCICPDGWGGPDCSACQRVDVCPPQPMPDGSLLPAAACTSDSPLPNDEEALYGKTLACTCGGDDVSTQYLCNKQPATNWVISLLPSNASADWAAGNAVATVIERAGTPDNSITLYPCDPAGKDDCWNETRYDYAYPGVWDGLFKGCSWKTNQPCISPMTGADCLTFTCGQSDVRCPASYMSKCPGYTPTSCGKAPGSNNAYWMHHCLPGTYPAPGKALKLSCKMSKGPDGAFQCYITQEGSYVASLGMRCVTGTCIYRMPPPPPPSPPPPPPDTPPSPPYSPGPHDDPPPPPFVPPSPPPPPLPPPPSPPPPPPPPPSYIRTHTEVALLIAIGITVAGLMTAAGVLSYRDNAIANAWQSAAANDQAPSGGGGGWGGGGGGGGRGGRGGFGTPRGGEASVPLLNSAHAPSPLESGVVYDDPYDEDEGGGGGAGAGGGGGVAGGAPVVLTWTNIHYRVQRASGGKLHILRGISGVAGSPAALAATGGGGGGAGAGAGRRGGGGMQAVMGPSGAGKTTLLDVLSGRRTGPGRSGQIRINGNLVTPHQVRALSGYVLQDDVLPGTSSVFEYLAFNALLRLPPHRHSQRQRDARVWGLVRRLGLTKVVHSLIGDAHVRGLSGGEKRRVSIAVELLTRPGLLLLDEPTTGLDSTNAARVVEVLGGLAAGGVNVLLSIHQPRPDVLRAMDRLLLLSGDGRVVYAGDVAAAAAHFAALPALPGLPPEMAPLTPPDAASGINIADWLLDLVIKSPREAVAAMADAFGASPAAAADAATAAALADSPRPLPPAKYSPPYLLQLRALSVRLLRNTYRHPFSVALNFAATLAVAVCLGLIFKNSGTETAGIQNRLGVLFFMLLYLSLMALSSLPIWRDEKLLFMRERASGVYGTPAYYAAVVLFDLLPLRVLPPSFFALATYWMVGLHPSCAACILWFIGILVSTNITAATMCQAIGAAAPSNAVANLVGSLTLMLLLLFGGFLLNKDAVPAYCAWVSRASFFNYAYEALAINEFHHFPLDFTFTAPINTSALPPLRISGDGVLKEFGFDVDLFYLDLTMLAVLGAACCGLTYFFLYFSGHTLLDDFEDLTGRTVAWLLLRAQAAGEAIAAVARRLGAAGRRSAAVAADRFRNRRRRGGAGAGAGAGASAATGAAAADQAHAALDPLLLPEPGSGSNSDDEDREVDEARSVMSPAASMAAPLPSPGGLDLPTAGSAAAALPLPPLGTMGAEEAAERAAHAAAAAAAAGGGAGGAAAGFVAVTLPGAGSGLSTGTGPMALSWENISVRVRLGGGRIRYVLQSVSGISGPAPPPLPPARTSLGGGGGGGGGSASPPGGRKTGSITAGGASAGGAPAVVHVVGWPALAPASAAATIGPATAHDADGGAATAVDASGSSHTSKANGSSRHGSAAVLQPADGSAHDGGATAGSGGSSAAALQPLSMTPPPPPPPSGSSTGASGIFSRLGLTPSAALSRLRHHRASGDGAGTAAAAQYQYGGVWSTDTAAAVALQAADAVGGRCCLFAIVGPSGAGKTTLMDVLSGRRHGAAGGVTGEIRINGHCVGAAQLRKVCGYVAQEIVLPGTSTVTEYLTFHAALRLPAALVRARSSSSSSTKRRAGGSSSGSGSGRDAAEAPAALTPVQARVAAVIAELGLTRVAKSLIGDDFVRGLSGGEKRRVSIAVELLTRPGLLLLDEPTTGLDSTNAARVVEVLGGLAAGGVNVLLSIHQPRPDVLRAMDRLLLLSGDGQVVYTGPTDRMHGHFSSLGYSLPLDSAAVADAVLDLVIRAPPSESAALVEGWRASAVAGEDAGWAGRLQLGDALLHDQRAKALSSLRKYESSFGHQVAVLSGRRATGLLRHPLLLGLHFAATGLMALGVGAIYWHTGRDTGGIQDRFGALFFMLLFLSLLSLSSLPVWRDEALLFMRERASGVYGTAAYFTSVVMWDVLPLRVLPPGLFTAVSYGMIGLRASGRAAAGHWLVLVVANITAAAANMSIGAAVGSVALANMVGSLCVLTSTLFGGFLLSRARMPRLVAWLADLSYVRYAFEALLIGEFGGAVGFRFTGYHQPGTPPDQVPYVDVTGDQVLQTFGFSTDAWLTDVCGLLALMAAFLTTTFLLLRYRGRP</sequence>
<evidence type="ECO:0000256" key="9">
    <source>
        <dbReference type="SAM" id="Phobius"/>
    </source>
</evidence>
<evidence type="ECO:0000256" key="10">
    <source>
        <dbReference type="SAM" id="SignalP"/>
    </source>
</evidence>
<dbReference type="InterPro" id="IPR003439">
    <property type="entry name" value="ABC_transporter-like_ATP-bd"/>
</dbReference>
<feature type="transmembrane region" description="Helical" evidence="9">
    <location>
        <begin position="1110"/>
        <end position="1135"/>
    </location>
</feature>
<feature type="transmembrane region" description="Helical" evidence="9">
    <location>
        <begin position="945"/>
        <end position="966"/>
    </location>
</feature>
<dbReference type="GO" id="GO:0140359">
    <property type="term" value="F:ABC-type transporter activity"/>
    <property type="evidence" value="ECO:0007669"/>
    <property type="project" value="InterPro"/>
</dbReference>
<proteinExistence type="predicted"/>
<feature type="domain" description="ABC transporter" evidence="11">
    <location>
        <begin position="516"/>
        <end position="785"/>
    </location>
</feature>
<evidence type="ECO:0000256" key="7">
    <source>
        <dbReference type="ARBA" id="ARBA00023136"/>
    </source>
</evidence>
<feature type="compositionally biased region" description="Pro residues" evidence="8">
    <location>
        <begin position="331"/>
        <end position="351"/>
    </location>
</feature>
<feature type="transmembrane region" description="Helical" evidence="9">
    <location>
        <begin position="1021"/>
        <end position="1042"/>
    </location>
</feature>
<dbReference type="Pfam" id="PF00005">
    <property type="entry name" value="ABC_tran"/>
    <property type="match status" value="2"/>
</dbReference>
<feature type="compositionally biased region" description="Low complexity" evidence="8">
    <location>
        <begin position="1437"/>
        <end position="1452"/>
    </location>
</feature>
<dbReference type="GO" id="GO:0016020">
    <property type="term" value="C:membrane"/>
    <property type="evidence" value="ECO:0007669"/>
    <property type="project" value="UniProtKB-SubCell"/>
</dbReference>
<dbReference type="Gene3D" id="3.40.50.300">
    <property type="entry name" value="P-loop containing nucleotide triphosphate hydrolases"/>
    <property type="match status" value="2"/>
</dbReference>
<feature type="compositionally biased region" description="Polar residues" evidence="8">
    <location>
        <begin position="1453"/>
        <end position="1463"/>
    </location>
</feature>
<feature type="region of interest" description="Disordered" evidence="8">
    <location>
        <begin position="431"/>
        <end position="504"/>
    </location>
</feature>
<dbReference type="OrthoDB" id="66620at2759"/>
<feature type="compositionally biased region" description="Gly residues" evidence="8">
    <location>
        <begin position="1377"/>
        <end position="1387"/>
    </location>
</feature>
<keyword evidence="13" id="KW-1185">Reference proteome</keyword>
<evidence type="ECO:0000313" key="12">
    <source>
        <dbReference type="EMBL" id="KAG2437727.1"/>
    </source>
</evidence>
<feature type="transmembrane region" description="Helical" evidence="9">
    <location>
        <begin position="2097"/>
        <end position="2115"/>
    </location>
</feature>
<dbReference type="SUPFAM" id="SSF52540">
    <property type="entry name" value="P-loop containing nucleoside triphosphate hydrolases"/>
    <property type="match status" value="2"/>
</dbReference>
<feature type="transmembrane region" description="Helical" evidence="9">
    <location>
        <begin position="1948"/>
        <end position="1969"/>
    </location>
</feature>
<feature type="transmembrane region" description="Helical" evidence="9">
    <location>
        <begin position="2031"/>
        <end position="2051"/>
    </location>
</feature>
<feature type="transmembrane region" description="Helical" evidence="9">
    <location>
        <begin position="1914"/>
        <end position="1936"/>
    </location>
</feature>
<evidence type="ECO:0000313" key="13">
    <source>
        <dbReference type="Proteomes" id="UP000613740"/>
    </source>
</evidence>
<feature type="transmembrane region" description="Helical" evidence="9">
    <location>
        <begin position="913"/>
        <end position="933"/>
    </location>
</feature>
<feature type="region of interest" description="Disordered" evidence="8">
    <location>
        <begin position="1662"/>
        <end position="1687"/>
    </location>
</feature>
<feature type="region of interest" description="Disordered" evidence="8">
    <location>
        <begin position="331"/>
        <end position="388"/>
    </location>
</feature>
<dbReference type="InterPro" id="IPR027417">
    <property type="entry name" value="P-loop_NTPase"/>
</dbReference>
<feature type="compositionally biased region" description="Pro residues" evidence="8">
    <location>
        <begin position="358"/>
        <end position="387"/>
    </location>
</feature>
<feature type="region of interest" description="Disordered" evidence="8">
    <location>
        <begin position="1223"/>
        <end position="1248"/>
    </location>
</feature>
<feature type="chain" id="PRO_5032958134" description="ABC transporter domain-containing protein" evidence="10">
    <location>
        <begin position="26"/>
        <end position="2177"/>
    </location>
</feature>
<feature type="transmembrane region" description="Helical" evidence="9">
    <location>
        <begin position="878"/>
        <end position="898"/>
    </location>
</feature>
<feature type="transmembrane region" description="Helical" evidence="9">
    <location>
        <begin position="2148"/>
        <end position="2171"/>
    </location>
</feature>
<dbReference type="InterPro" id="IPR017871">
    <property type="entry name" value="ABC_transporter-like_CS"/>
</dbReference>
<keyword evidence="3 9" id="KW-0812">Transmembrane</keyword>
<evidence type="ECO:0000259" key="11">
    <source>
        <dbReference type="PROSITE" id="PS50893"/>
    </source>
</evidence>
<keyword evidence="5" id="KW-0067">ATP-binding</keyword>
<dbReference type="PANTHER" id="PTHR48041">
    <property type="entry name" value="ABC TRANSPORTER G FAMILY MEMBER 28"/>
    <property type="match status" value="1"/>
</dbReference>
<feature type="region of interest" description="Disordered" evidence="8">
    <location>
        <begin position="1361"/>
        <end position="1406"/>
    </location>
</feature>
<feature type="region of interest" description="Disordered" evidence="8">
    <location>
        <begin position="1437"/>
        <end position="1516"/>
    </location>
</feature>
<evidence type="ECO:0000256" key="2">
    <source>
        <dbReference type="ARBA" id="ARBA00022448"/>
    </source>
</evidence>
<feature type="domain" description="ABC transporter" evidence="11">
    <location>
        <begin position="1549"/>
        <end position="1825"/>
    </location>
</feature>
<evidence type="ECO:0000256" key="5">
    <source>
        <dbReference type="ARBA" id="ARBA00022840"/>
    </source>
</evidence>
<comment type="subcellular location">
    <subcellularLocation>
        <location evidence="1">Membrane</location>
        <topology evidence="1">Multi-pass membrane protein</topology>
    </subcellularLocation>
</comment>
<dbReference type="PROSITE" id="PS00211">
    <property type="entry name" value="ABC_TRANSPORTER_1"/>
    <property type="match status" value="2"/>
</dbReference>
<dbReference type="GO" id="GO:0016887">
    <property type="term" value="F:ATP hydrolysis activity"/>
    <property type="evidence" value="ECO:0007669"/>
    <property type="project" value="InterPro"/>
</dbReference>
<feature type="signal peptide" evidence="10">
    <location>
        <begin position="1"/>
        <end position="25"/>
    </location>
</feature>
<keyword evidence="10" id="KW-0732">Signal</keyword>
<feature type="transmembrane region" description="Helical" evidence="9">
    <location>
        <begin position="2005"/>
        <end position="2024"/>
    </location>
</feature>
<accession>A0A835W233</accession>
<evidence type="ECO:0000256" key="3">
    <source>
        <dbReference type="ARBA" id="ARBA00022692"/>
    </source>
</evidence>
<dbReference type="InterPro" id="IPR013525">
    <property type="entry name" value="ABC2_TM"/>
</dbReference>
<dbReference type="GO" id="GO:0005524">
    <property type="term" value="F:ATP binding"/>
    <property type="evidence" value="ECO:0007669"/>
    <property type="project" value="UniProtKB-KW"/>
</dbReference>
<feature type="transmembrane region" description="Helical" evidence="9">
    <location>
        <begin position="978"/>
        <end position="1000"/>
    </location>
</feature>
<dbReference type="Pfam" id="PF01061">
    <property type="entry name" value="ABC2_membrane"/>
    <property type="match status" value="2"/>
</dbReference>
<feature type="compositionally biased region" description="Pro residues" evidence="8">
    <location>
        <begin position="1498"/>
        <end position="1507"/>
    </location>
</feature>
<dbReference type="SMART" id="SM00382">
    <property type="entry name" value="AAA"/>
    <property type="match status" value="2"/>
</dbReference>
<dbReference type="InterPro" id="IPR003593">
    <property type="entry name" value="AAA+_ATPase"/>
</dbReference>
<feature type="compositionally biased region" description="Gly residues" evidence="8">
    <location>
        <begin position="437"/>
        <end position="462"/>
    </location>
</feature>
<evidence type="ECO:0000256" key="8">
    <source>
        <dbReference type="SAM" id="MobiDB-lite"/>
    </source>
</evidence>
<reference evidence="12" key="1">
    <citation type="journal article" date="2020" name="bioRxiv">
        <title>Comparative genomics of Chlamydomonas.</title>
        <authorList>
            <person name="Craig R.J."/>
            <person name="Hasan A.R."/>
            <person name="Ness R.W."/>
            <person name="Keightley P.D."/>
        </authorList>
    </citation>
    <scope>NUCLEOTIDE SEQUENCE</scope>
    <source>
        <strain evidence="12">CCAP 11/173</strain>
    </source>
</reference>
<comment type="caution">
    <text evidence="12">The sequence shown here is derived from an EMBL/GenBank/DDBJ whole genome shotgun (WGS) entry which is preliminary data.</text>
</comment>
<organism evidence="12 13">
    <name type="scientific">Chlamydomonas schloesseri</name>
    <dbReference type="NCBI Taxonomy" id="2026947"/>
    <lineage>
        <taxon>Eukaryota</taxon>
        <taxon>Viridiplantae</taxon>
        <taxon>Chlorophyta</taxon>
        <taxon>core chlorophytes</taxon>
        <taxon>Chlorophyceae</taxon>
        <taxon>CS clade</taxon>
        <taxon>Chlamydomonadales</taxon>
        <taxon>Chlamydomonadaceae</taxon>
        <taxon>Chlamydomonas</taxon>
    </lineage>
</organism>
<feature type="transmembrane region" description="Helical" evidence="9">
    <location>
        <begin position="2057"/>
        <end position="2077"/>
    </location>
</feature>
<evidence type="ECO:0000256" key="6">
    <source>
        <dbReference type="ARBA" id="ARBA00022989"/>
    </source>
</evidence>
<keyword evidence="6 9" id="KW-1133">Transmembrane helix</keyword>
<dbReference type="Proteomes" id="UP000613740">
    <property type="component" value="Unassembled WGS sequence"/>
</dbReference>
<dbReference type="EMBL" id="JAEHOD010000045">
    <property type="protein sequence ID" value="KAG2437727.1"/>
    <property type="molecule type" value="Genomic_DNA"/>
</dbReference>
<keyword evidence="7 9" id="KW-0472">Membrane</keyword>
<evidence type="ECO:0000256" key="4">
    <source>
        <dbReference type="ARBA" id="ARBA00022741"/>
    </source>
</evidence>
<keyword evidence="2" id="KW-0813">Transport</keyword>
<evidence type="ECO:0000256" key="1">
    <source>
        <dbReference type="ARBA" id="ARBA00004141"/>
    </source>
</evidence>
<dbReference type="InterPro" id="IPR050352">
    <property type="entry name" value="ABCG_transporters"/>
</dbReference>
<keyword evidence="4" id="KW-0547">Nucleotide-binding</keyword>